<reference evidence="6 7" key="1">
    <citation type="journal article" date="2005" name="Int. J. Syst. Evol. Microbiol.">
        <title>Bacillus cibi sp. nov., isolated from jeotgal, a traditional Korean fermented seafood.</title>
        <authorList>
            <person name="Yoon J.H."/>
            <person name="Lee C.H."/>
            <person name="Oh T.K."/>
        </authorList>
    </citation>
    <scope>NUCLEOTIDE SEQUENCE [LARGE SCALE GENOMIC DNA]</scope>
    <source>
        <strain evidence="6 7">DSM 16189</strain>
    </source>
</reference>
<dbReference type="PANTHER" id="PTHR30419">
    <property type="entry name" value="HTH-TYPE TRANSCRIPTIONAL REGULATOR YBHD"/>
    <property type="match status" value="1"/>
</dbReference>
<dbReference type="STRING" id="246786.GS18_0220950"/>
<comment type="caution">
    <text evidence="6">The sequence shown here is derived from an EMBL/GenBank/DDBJ whole genome shotgun (WGS) entry which is preliminary data.</text>
</comment>
<protein>
    <submittedName>
        <fullName evidence="6">LysR family transcriptional regulator</fullName>
    </submittedName>
</protein>
<dbReference type="PROSITE" id="PS50931">
    <property type="entry name" value="HTH_LYSR"/>
    <property type="match status" value="1"/>
</dbReference>
<dbReference type="PANTHER" id="PTHR30419:SF28">
    <property type="entry name" value="HTH-TYPE TRANSCRIPTIONAL REGULATOR BSDA"/>
    <property type="match status" value="1"/>
</dbReference>
<dbReference type="AlphaFoldDB" id="A0A084GIZ3"/>
<dbReference type="InterPro" id="IPR036388">
    <property type="entry name" value="WH-like_DNA-bd_sf"/>
</dbReference>
<evidence type="ECO:0000259" key="5">
    <source>
        <dbReference type="PROSITE" id="PS50931"/>
    </source>
</evidence>
<dbReference type="SUPFAM" id="SSF53850">
    <property type="entry name" value="Periplasmic binding protein-like II"/>
    <property type="match status" value="1"/>
</dbReference>
<proteinExistence type="inferred from homology"/>
<dbReference type="Gene3D" id="1.10.10.10">
    <property type="entry name" value="Winged helix-like DNA-binding domain superfamily/Winged helix DNA-binding domain"/>
    <property type="match status" value="1"/>
</dbReference>
<dbReference type="GO" id="GO:0003677">
    <property type="term" value="F:DNA binding"/>
    <property type="evidence" value="ECO:0007669"/>
    <property type="project" value="UniProtKB-KW"/>
</dbReference>
<evidence type="ECO:0000256" key="1">
    <source>
        <dbReference type="ARBA" id="ARBA00009437"/>
    </source>
</evidence>
<dbReference type="Gene3D" id="3.40.190.290">
    <property type="match status" value="1"/>
</dbReference>
<keyword evidence="2" id="KW-0805">Transcription regulation</keyword>
<dbReference type="SUPFAM" id="SSF46785">
    <property type="entry name" value="Winged helix' DNA-binding domain"/>
    <property type="match status" value="1"/>
</dbReference>
<dbReference type="GO" id="GO:0005829">
    <property type="term" value="C:cytosol"/>
    <property type="evidence" value="ECO:0007669"/>
    <property type="project" value="TreeGrafter"/>
</dbReference>
<dbReference type="OrthoDB" id="9803735at2"/>
<evidence type="ECO:0000256" key="2">
    <source>
        <dbReference type="ARBA" id="ARBA00023015"/>
    </source>
</evidence>
<dbReference type="Proteomes" id="UP000028549">
    <property type="component" value="Unassembled WGS sequence"/>
</dbReference>
<dbReference type="RefSeq" id="WP_029283535.1">
    <property type="nucleotide sequence ID" value="NZ_CANLZQ010000018.1"/>
</dbReference>
<feature type="domain" description="HTH lysR-type" evidence="5">
    <location>
        <begin position="1"/>
        <end position="58"/>
    </location>
</feature>
<evidence type="ECO:0000256" key="3">
    <source>
        <dbReference type="ARBA" id="ARBA00023125"/>
    </source>
</evidence>
<keyword evidence="4" id="KW-0804">Transcription</keyword>
<dbReference type="FunFam" id="1.10.10.10:FF:000001">
    <property type="entry name" value="LysR family transcriptional regulator"/>
    <property type="match status" value="1"/>
</dbReference>
<dbReference type="InterPro" id="IPR036390">
    <property type="entry name" value="WH_DNA-bd_sf"/>
</dbReference>
<gene>
    <name evidence="6" type="ORF">GS18_0220950</name>
</gene>
<dbReference type="InterPro" id="IPR005119">
    <property type="entry name" value="LysR_subst-bd"/>
</dbReference>
<dbReference type="Pfam" id="PF03466">
    <property type="entry name" value="LysR_substrate"/>
    <property type="match status" value="1"/>
</dbReference>
<dbReference type="PRINTS" id="PR00039">
    <property type="entry name" value="HTHLYSR"/>
</dbReference>
<dbReference type="GO" id="GO:0003700">
    <property type="term" value="F:DNA-binding transcription factor activity"/>
    <property type="evidence" value="ECO:0007669"/>
    <property type="project" value="InterPro"/>
</dbReference>
<dbReference type="Pfam" id="PF00126">
    <property type="entry name" value="HTH_1"/>
    <property type="match status" value="1"/>
</dbReference>
<comment type="similarity">
    <text evidence="1">Belongs to the LysR transcriptional regulatory family.</text>
</comment>
<dbReference type="EMBL" id="JNVC02000024">
    <property type="protein sequence ID" value="KEZ47305.1"/>
    <property type="molecule type" value="Genomic_DNA"/>
</dbReference>
<accession>A0A084GIZ3</accession>
<evidence type="ECO:0000313" key="6">
    <source>
        <dbReference type="EMBL" id="KEZ47305.1"/>
    </source>
</evidence>
<dbReference type="InterPro" id="IPR050950">
    <property type="entry name" value="HTH-type_LysR_regulators"/>
</dbReference>
<name>A0A084GIZ3_METID</name>
<dbReference type="CDD" id="cd05466">
    <property type="entry name" value="PBP2_LTTR_substrate"/>
    <property type="match status" value="1"/>
</dbReference>
<dbReference type="InterPro" id="IPR000847">
    <property type="entry name" value="LysR_HTH_N"/>
</dbReference>
<organism evidence="6 7">
    <name type="scientific">Metabacillus indicus</name>
    <name type="common">Bacillus indicus</name>
    <dbReference type="NCBI Taxonomy" id="246786"/>
    <lineage>
        <taxon>Bacteria</taxon>
        <taxon>Bacillati</taxon>
        <taxon>Bacillota</taxon>
        <taxon>Bacilli</taxon>
        <taxon>Bacillales</taxon>
        <taxon>Bacillaceae</taxon>
        <taxon>Metabacillus</taxon>
    </lineage>
</organism>
<keyword evidence="7" id="KW-1185">Reference proteome</keyword>
<evidence type="ECO:0000313" key="7">
    <source>
        <dbReference type="Proteomes" id="UP000028549"/>
    </source>
</evidence>
<evidence type="ECO:0000256" key="4">
    <source>
        <dbReference type="ARBA" id="ARBA00023163"/>
    </source>
</evidence>
<keyword evidence="3" id="KW-0238">DNA-binding</keyword>
<sequence length="297" mass="33128">MDIRQLNYFIAIAEEGQITAAANRLKMAQPPLSQQLKQMETELGLILAERKGKSLELTDAGEKLYQHALKVIDAMEEALFEVKETGTGKKGKLSIGVNTLSNDNLPSLLKDFQKNYPDVTYKIQQNDSAQLCRLLKEKVLDLAIVRLPLDLNDFHVIHLEPEPFYFVSSSPLDSDQRTVRAEEAIKVPLIIPSTEGLGLYSKILSVFTSRDLEPDVICECSDVTILFDLVAAGFGATIVPETVIRLKPPEGLHVYLMEETEGLGESGLIYLKNHYLPKTAQNFIDLLQEKKKGQTEG</sequence>